<evidence type="ECO:0000256" key="1">
    <source>
        <dbReference type="ARBA" id="ARBA00004251"/>
    </source>
</evidence>
<keyword evidence="2" id="KW-1003">Cell membrane</keyword>
<dbReference type="GO" id="GO:0042102">
    <property type="term" value="P:positive regulation of T cell proliferation"/>
    <property type="evidence" value="ECO:0007669"/>
    <property type="project" value="TreeGrafter"/>
</dbReference>
<name>A0A9W7W8U3_TRIRA</name>
<keyword evidence="7" id="KW-1015">Disulfide bond</keyword>
<evidence type="ECO:0000256" key="2">
    <source>
        <dbReference type="ARBA" id="ARBA00022475"/>
    </source>
</evidence>
<keyword evidence="9" id="KW-0325">Glycoprotein</keyword>
<evidence type="ECO:0000256" key="5">
    <source>
        <dbReference type="ARBA" id="ARBA00022989"/>
    </source>
</evidence>
<dbReference type="Gene3D" id="2.60.40.10">
    <property type="entry name" value="Immunoglobulins"/>
    <property type="match status" value="1"/>
</dbReference>
<dbReference type="EMBL" id="JAFHDT010000025">
    <property type="protein sequence ID" value="KAI7791506.1"/>
    <property type="molecule type" value="Genomic_DNA"/>
</dbReference>
<dbReference type="PANTHER" id="PTHR25466:SF14">
    <property type="entry name" value="BUTYROPHILIN SUBFAMILY 2 MEMBER A2-LIKE-RELATED"/>
    <property type="match status" value="1"/>
</dbReference>
<proteinExistence type="predicted"/>
<dbReference type="InterPro" id="IPR013783">
    <property type="entry name" value="Ig-like_fold"/>
</dbReference>
<dbReference type="GO" id="GO:0031295">
    <property type="term" value="P:T cell costimulation"/>
    <property type="evidence" value="ECO:0007669"/>
    <property type="project" value="TreeGrafter"/>
</dbReference>
<dbReference type="Proteomes" id="UP001059041">
    <property type="component" value="Linkage Group LG25"/>
</dbReference>
<keyword evidence="3" id="KW-0812">Transmembrane</keyword>
<evidence type="ECO:0000256" key="8">
    <source>
        <dbReference type="ARBA" id="ARBA00023170"/>
    </source>
</evidence>
<dbReference type="InterPro" id="IPR051713">
    <property type="entry name" value="T-cell_Activation_Regulation"/>
</dbReference>
<keyword evidence="13" id="KW-1185">Reference proteome</keyword>
<dbReference type="GO" id="GO:0042130">
    <property type="term" value="P:negative regulation of T cell proliferation"/>
    <property type="evidence" value="ECO:0007669"/>
    <property type="project" value="TreeGrafter"/>
</dbReference>
<evidence type="ECO:0000256" key="3">
    <source>
        <dbReference type="ARBA" id="ARBA00022692"/>
    </source>
</evidence>
<keyword evidence="10" id="KW-0393">Immunoglobulin domain</keyword>
<dbReference type="SMART" id="SM00409">
    <property type="entry name" value="IG"/>
    <property type="match status" value="1"/>
</dbReference>
<dbReference type="InterPro" id="IPR036179">
    <property type="entry name" value="Ig-like_dom_sf"/>
</dbReference>
<dbReference type="InterPro" id="IPR013098">
    <property type="entry name" value="Ig_I-set"/>
</dbReference>
<comment type="caution">
    <text evidence="12">The sequence shown here is derived from an EMBL/GenBank/DDBJ whole genome shotgun (WGS) entry which is preliminary data.</text>
</comment>
<dbReference type="AlphaFoldDB" id="A0A9W7W8U3"/>
<dbReference type="GO" id="GO:0006955">
    <property type="term" value="P:immune response"/>
    <property type="evidence" value="ECO:0007669"/>
    <property type="project" value="TreeGrafter"/>
</dbReference>
<evidence type="ECO:0000259" key="11">
    <source>
        <dbReference type="SMART" id="SM00409"/>
    </source>
</evidence>
<dbReference type="PANTHER" id="PTHR25466">
    <property type="entry name" value="T-LYMPHOCYTE ACTIVATION ANTIGEN"/>
    <property type="match status" value="1"/>
</dbReference>
<accession>A0A9W7W8U3</accession>
<evidence type="ECO:0000256" key="9">
    <source>
        <dbReference type="ARBA" id="ARBA00023180"/>
    </source>
</evidence>
<keyword evidence="6" id="KW-0472">Membrane</keyword>
<dbReference type="SUPFAM" id="SSF48726">
    <property type="entry name" value="Immunoglobulin"/>
    <property type="match status" value="1"/>
</dbReference>
<gene>
    <name evidence="12" type="ORF">IRJ41_020063</name>
</gene>
<evidence type="ECO:0000256" key="6">
    <source>
        <dbReference type="ARBA" id="ARBA00023136"/>
    </source>
</evidence>
<sequence length="170" mass="18488">SLCIIWVLLTFTRGSPVSPKNSLLEVEGFVGESGLLPFSLNGNISEVISVHWRDGNGKPVYDIINGTGKAGPDYQGRVTSFSLEYKNGNYSIQIENLQITDEGEYEIYITGSQDSAKIKLSVKVMLNLISFVVLTERPKEMDQMKPNSISSGNELSAVLIVAGVILAFGV</sequence>
<organism evidence="12 13">
    <name type="scientific">Triplophysa rosa</name>
    <name type="common">Cave loach</name>
    <dbReference type="NCBI Taxonomy" id="992332"/>
    <lineage>
        <taxon>Eukaryota</taxon>
        <taxon>Metazoa</taxon>
        <taxon>Chordata</taxon>
        <taxon>Craniata</taxon>
        <taxon>Vertebrata</taxon>
        <taxon>Euteleostomi</taxon>
        <taxon>Actinopterygii</taxon>
        <taxon>Neopterygii</taxon>
        <taxon>Teleostei</taxon>
        <taxon>Ostariophysi</taxon>
        <taxon>Cypriniformes</taxon>
        <taxon>Nemacheilidae</taxon>
        <taxon>Triplophysa</taxon>
    </lineage>
</organism>
<dbReference type="Pfam" id="PF07679">
    <property type="entry name" value="I-set"/>
    <property type="match status" value="1"/>
</dbReference>
<evidence type="ECO:0000256" key="10">
    <source>
        <dbReference type="ARBA" id="ARBA00023319"/>
    </source>
</evidence>
<dbReference type="GO" id="GO:0007166">
    <property type="term" value="P:cell surface receptor signaling pathway"/>
    <property type="evidence" value="ECO:0007669"/>
    <property type="project" value="TreeGrafter"/>
</dbReference>
<feature type="non-terminal residue" evidence="12">
    <location>
        <position position="1"/>
    </location>
</feature>
<feature type="domain" description="Immunoglobulin" evidence="11">
    <location>
        <begin position="23"/>
        <end position="123"/>
    </location>
</feature>
<dbReference type="GO" id="GO:0009897">
    <property type="term" value="C:external side of plasma membrane"/>
    <property type="evidence" value="ECO:0007669"/>
    <property type="project" value="TreeGrafter"/>
</dbReference>
<protein>
    <submittedName>
        <fullName evidence="12">Coxsackievirus and adenovirus receptor-like protein</fullName>
    </submittedName>
</protein>
<keyword evidence="8 12" id="KW-0675">Receptor</keyword>
<keyword evidence="4" id="KW-0732">Signal</keyword>
<evidence type="ECO:0000256" key="7">
    <source>
        <dbReference type="ARBA" id="ARBA00023157"/>
    </source>
</evidence>
<dbReference type="InterPro" id="IPR003599">
    <property type="entry name" value="Ig_sub"/>
</dbReference>
<evidence type="ECO:0000313" key="12">
    <source>
        <dbReference type="EMBL" id="KAI7791506.1"/>
    </source>
</evidence>
<dbReference type="GO" id="GO:0071222">
    <property type="term" value="P:cellular response to lipopolysaccharide"/>
    <property type="evidence" value="ECO:0007669"/>
    <property type="project" value="TreeGrafter"/>
</dbReference>
<comment type="subcellular location">
    <subcellularLocation>
        <location evidence="1">Cell membrane</location>
        <topology evidence="1">Single-pass type I membrane protein</topology>
    </subcellularLocation>
</comment>
<keyword evidence="5" id="KW-1133">Transmembrane helix</keyword>
<reference evidence="12" key="1">
    <citation type="submission" date="2021-02" db="EMBL/GenBank/DDBJ databases">
        <title>Comparative genomics reveals that relaxation of natural selection precedes convergent phenotypic evolution of cavefish.</title>
        <authorList>
            <person name="Peng Z."/>
        </authorList>
    </citation>
    <scope>NUCLEOTIDE SEQUENCE</scope>
    <source>
        <tissue evidence="12">Muscle</tissue>
    </source>
</reference>
<evidence type="ECO:0000313" key="13">
    <source>
        <dbReference type="Proteomes" id="UP001059041"/>
    </source>
</evidence>
<evidence type="ECO:0000256" key="4">
    <source>
        <dbReference type="ARBA" id="ARBA00022729"/>
    </source>
</evidence>